<dbReference type="Proteomes" id="UP001372338">
    <property type="component" value="Unassembled WGS sequence"/>
</dbReference>
<sequence length="221" mass="25027">MELGAIFVVPIHVWMVSYVFVPMEMLYILRGLIVDESNHLGNWKVLNALVLQIIGSIINYEEMRQISHYLGILHRYWFVAIMVMVWMLKVSLFWFILSEAIGSNLGSKECDHAEVDAYIGSKTEQNSVTALITPCLNFLLLETESIIQDAREDDDINGCLPCSSLMSRKLLLEGESERQTVPESLTLEALFSEKMVLPMHGIRRKHILEATGEYAASSCSV</sequence>
<dbReference type="EMBL" id="JAYWIO010000007">
    <property type="protein sequence ID" value="KAK7251243.1"/>
    <property type="molecule type" value="Genomic_DNA"/>
</dbReference>
<dbReference type="AlphaFoldDB" id="A0AAN9HUK5"/>
<keyword evidence="1" id="KW-1133">Transmembrane helix</keyword>
<accession>A0AAN9HUK5</accession>
<evidence type="ECO:0000256" key="1">
    <source>
        <dbReference type="SAM" id="Phobius"/>
    </source>
</evidence>
<comment type="caution">
    <text evidence="2">The sequence shown here is derived from an EMBL/GenBank/DDBJ whole genome shotgun (WGS) entry which is preliminary data.</text>
</comment>
<evidence type="ECO:0000313" key="3">
    <source>
        <dbReference type="Proteomes" id="UP001372338"/>
    </source>
</evidence>
<protein>
    <submittedName>
        <fullName evidence="2">Uncharacterized protein</fullName>
    </submittedName>
</protein>
<evidence type="ECO:0000313" key="2">
    <source>
        <dbReference type="EMBL" id="KAK7251243.1"/>
    </source>
</evidence>
<proteinExistence type="predicted"/>
<name>A0AAN9HUK5_CROPI</name>
<keyword evidence="3" id="KW-1185">Reference proteome</keyword>
<feature type="transmembrane region" description="Helical" evidence="1">
    <location>
        <begin position="76"/>
        <end position="97"/>
    </location>
</feature>
<feature type="transmembrane region" description="Helical" evidence="1">
    <location>
        <begin position="6"/>
        <end position="29"/>
    </location>
</feature>
<organism evidence="2 3">
    <name type="scientific">Crotalaria pallida</name>
    <name type="common">Smooth rattlebox</name>
    <name type="synonym">Crotalaria striata</name>
    <dbReference type="NCBI Taxonomy" id="3830"/>
    <lineage>
        <taxon>Eukaryota</taxon>
        <taxon>Viridiplantae</taxon>
        <taxon>Streptophyta</taxon>
        <taxon>Embryophyta</taxon>
        <taxon>Tracheophyta</taxon>
        <taxon>Spermatophyta</taxon>
        <taxon>Magnoliopsida</taxon>
        <taxon>eudicotyledons</taxon>
        <taxon>Gunneridae</taxon>
        <taxon>Pentapetalae</taxon>
        <taxon>rosids</taxon>
        <taxon>fabids</taxon>
        <taxon>Fabales</taxon>
        <taxon>Fabaceae</taxon>
        <taxon>Papilionoideae</taxon>
        <taxon>50 kb inversion clade</taxon>
        <taxon>genistoids sensu lato</taxon>
        <taxon>core genistoids</taxon>
        <taxon>Crotalarieae</taxon>
        <taxon>Crotalaria</taxon>
    </lineage>
</organism>
<keyword evidence="1" id="KW-0812">Transmembrane</keyword>
<gene>
    <name evidence="2" type="ORF">RIF29_34269</name>
</gene>
<reference evidence="2 3" key="1">
    <citation type="submission" date="2024-01" db="EMBL/GenBank/DDBJ databases">
        <title>The genomes of 5 underutilized Papilionoideae crops provide insights into root nodulation and disease resistanc.</title>
        <authorList>
            <person name="Yuan L."/>
        </authorList>
    </citation>
    <scope>NUCLEOTIDE SEQUENCE [LARGE SCALE GENOMIC DNA]</scope>
    <source>
        <strain evidence="2">ZHUSHIDOU_FW_LH</strain>
        <tissue evidence="2">Leaf</tissue>
    </source>
</reference>
<keyword evidence="1" id="KW-0472">Membrane</keyword>